<evidence type="ECO:0000313" key="3">
    <source>
        <dbReference type="EMBL" id="MDN7025178.1"/>
    </source>
</evidence>
<dbReference type="NCBIfam" id="TIGR03605">
    <property type="entry name" value="antibiot_sagB"/>
    <property type="match status" value="1"/>
</dbReference>
<feature type="region of interest" description="Disordered" evidence="1">
    <location>
        <begin position="1"/>
        <end position="27"/>
    </location>
</feature>
<dbReference type="Pfam" id="PF00881">
    <property type="entry name" value="Nitroreductase"/>
    <property type="match status" value="1"/>
</dbReference>
<dbReference type="InterPro" id="IPR000415">
    <property type="entry name" value="Nitroreductase-like"/>
</dbReference>
<protein>
    <submittedName>
        <fullName evidence="3">SagB/ThcOx family dehydrogenase</fullName>
    </submittedName>
</protein>
<organism evidence="3 4">
    <name type="scientific">Methanoculleus frigidifontis</name>
    <dbReference type="NCBI Taxonomy" id="2584085"/>
    <lineage>
        <taxon>Archaea</taxon>
        <taxon>Methanobacteriati</taxon>
        <taxon>Methanobacteriota</taxon>
        <taxon>Stenosarchaea group</taxon>
        <taxon>Methanomicrobia</taxon>
        <taxon>Methanomicrobiales</taxon>
        <taxon>Methanomicrobiaceae</taxon>
        <taxon>Methanoculleus</taxon>
    </lineage>
</organism>
<evidence type="ECO:0000313" key="4">
    <source>
        <dbReference type="Proteomes" id="UP001168338"/>
    </source>
</evidence>
<feature type="domain" description="Nitroreductase" evidence="2">
    <location>
        <begin position="38"/>
        <end position="214"/>
    </location>
</feature>
<reference evidence="3" key="1">
    <citation type="submission" date="2019-05" db="EMBL/GenBank/DDBJ databases">
        <title>Methanoculleus sp. FWC-SCC1, a methanogenic archaeon isolated from deep marine cold seep.</title>
        <authorList>
            <person name="Chen Y.-W."/>
            <person name="Chen S.-C."/>
            <person name="Teng N.-H."/>
            <person name="Lai M.-C."/>
        </authorList>
    </citation>
    <scope>NUCLEOTIDE SEQUENCE</scope>
    <source>
        <strain evidence="3">FWC-SCC1</strain>
    </source>
</reference>
<dbReference type="InterPro" id="IPR020051">
    <property type="entry name" value="SagB-type_dehydrogenase"/>
</dbReference>
<name>A0ABT8MB66_9EURY</name>
<comment type="caution">
    <text evidence="3">The sequence shown here is derived from an EMBL/GenBank/DDBJ whole genome shotgun (WGS) entry which is preliminary data.</text>
</comment>
<sequence length="215" mass="22943">MGDGLETNGAANQSLPENGTVDLPAPRMESNTSIEEAIAARRSVREYTGEPITIAELSQLLWAAQGITSPEGHRSAPSAGALYPLEVYVAAGSVRELPPGVYRYAPDGHRLTRVREGDFRAELAEAAVGQESVRAAAADIIIAGVYERTTGKYGERGVRYVHMEAGHASENIYLQAESLGLGTVAIGAFDETALQRIMGMAENATPLYVMPVGRR</sequence>
<proteinExistence type="predicted"/>
<dbReference type="InterPro" id="IPR052544">
    <property type="entry name" value="Bacteriocin_Proc_Enz"/>
</dbReference>
<keyword evidence="4" id="KW-1185">Reference proteome</keyword>
<dbReference type="PANTHER" id="PTHR43745:SF2">
    <property type="entry name" value="NITROREDUCTASE MJ1384-RELATED"/>
    <property type="match status" value="1"/>
</dbReference>
<dbReference type="Proteomes" id="UP001168338">
    <property type="component" value="Unassembled WGS sequence"/>
</dbReference>
<dbReference type="InterPro" id="IPR029479">
    <property type="entry name" value="Nitroreductase"/>
</dbReference>
<gene>
    <name evidence="3" type="ORF">FGU65_09790</name>
</gene>
<dbReference type="EMBL" id="VCYH01000006">
    <property type="protein sequence ID" value="MDN7025178.1"/>
    <property type="molecule type" value="Genomic_DNA"/>
</dbReference>
<evidence type="ECO:0000259" key="2">
    <source>
        <dbReference type="Pfam" id="PF00881"/>
    </source>
</evidence>
<dbReference type="Gene3D" id="3.40.109.10">
    <property type="entry name" value="NADH Oxidase"/>
    <property type="match status" value="1"/>
</dbReference>
<dbReference type="CDD" id="cd02142">
    <property type="entry name" value="McbC_SagB-like_oxidoreductase"/>
    <property type="match status" value="1"/>
</dbReference>
<dbReference type="SUPFAM" id="SSF55469">
    <property type="entry name" value="FMN-dependent nitroreductase-like"/>
    <property type="match status" value="1"/>
</dbReference>
<accession>A0ABT8MB66</accession>
<evidence type="ECO:0000256" key="1">
    <source>
        <dbReference type="SAM" id="MobiDB-lite"/>
    </source>
</evidence>
<dbReference type="PANTHER" id="PTHR43745">
    <property type="entry name" value="NITROREDUCTASE MJ1384-RELATED"/>
    <property type="match status" value="1"/>
</dbReference>